<evidence type="ECO:0000313" key="2">
    <source>
        <dbReference type="EMBL" id="ETX06323.1"/>
    </source>
</evidence>
<dbReference type="EMBL" id="AZHX01000729">
    <property type="protein sequence ID" value="ETX06323.1"/>
    <property type="molecule type" value="Genomic_DNA"/>
</dbReference>
<feature type="domain" description="PIN" evidence="1">
    <location>
        <begin position="4"/>
        <end position="128"/>
    </location>
</feature>
<comment type="caution">
    <text evidence="2">The sequence shown here is derived from an EMBL/GenBank/DDBJ whole genome shotgun (WGS) entry which is preliminary data.</text>
</comment>
<accession>W4M830</accession>
<name>W4M830_9BACT</name>
<dbReference type="SUPFAM" id="SSF88723">
    <property type="entry name" value="PIN domain-like"/>
    <property type="match status" value="1"/>
</dbReference>
<sequence length="157" mass="17371">MKHIYLDASALVKRYRQESGSEVVNDIIERVVSDNPRRLVVSSLSIIETLAILNRRRNEAGIPVEVFRSALRHVIEELRTFSPALLIDDHLLLSSAQYAIKHNINSADAIHLAVLVVLQATVVASDDELLCLAADKRLIRAARAEGITVVDPEDAQS</sequence>
<evidence type="ECO:0000313" key="3">
    <source>
        <dbReference type="Proteomes" id="UP000019140"/>
    </source>
</evidence>
<proteinExistence type="predicted"/>
<reference evidence="2 3" key="1">
    <citation type="journal article" date="2014" name="Nature">
        <title>An environmental bacterial taxon with a large and distinct metabolic repertoire.</title>
        <authorList>
            <person name="Wilson M.C."/>
            <person name="Mori T."/>
            <person name="Ruckert C."/>
            <person name="Uria A.R."/>
            <person name="Helf M.J."/>
            <person name="Takada K."/>
            <person name="Gernert C."/>
            <person name="Steffens U.A."/>
            <person name="Heycke N."/>
            <person name="Schmitt S."/>
            <person name="Rinke C."/>
            <person name="Helfrich E.J."/>
            <person name="Brachmann A.O."/>
            <person name="Gurgui C."/>
            <person name="Wakimoto T."/>
            <person name="Kracht M."/>
            <person name="Crusemann M."/>
            <person name="Hentschel U."/>
            <person name="Abe I."/>
            <person name="Matsunaga S."/>
            <person name="Kalinowski J."/>
            <person name="Takeyama H."/>
            <person name="Piel J."/>
        </authorList>
    </citation>
    <scope>NUCLEOTIDE SEQUENCE [LARGE SCALE GENOMIC DNA]</scope>
    <source>
        <strain evidence="3">TSY2</strain>
    </source>
</reference>
<organism evidence="2 3">
    <name type="scientific">Candidatus Entotheonella gemina</name>
    <dbReference type="NCBI Taxonomy" id="1429439"/>
    <lineage>
        <taxon>Bacteria</taxon>
        <taxon>Pseudomonadati</taxon>
        <taxon>Nitrospinota/Tectimicrobiota group</taxon>
        <taxon>Candidatus Tectimicrobiota</taxon>
        <taxon>Candidatus Entotheonellia</taxon>
        <taxon>Candidatus Entotheonellales</taxon>
        <taxon>Candidatus Entotheonellaceae</taxon>
        <taxon>Candidatus Entotheonella</taxon>
    </lineage>
</organism>
<dbReference type="InterPro" id="IPR029060">
    <property type="entry name" value="PIN-like_dom_sf"/>
</dbReference>
<dbReference type="Proteomes" id="UP000019140">
    <property type="component" value="Unassembled WGS sequence"/>
</dbReference>
<evidence type="ECO:0000259" key="1">
    <source>
        <dbReference type="Pfam" id="PF01850"/>
    </source>
</evidence>
<dbReference type="InterPro" id="IPR002716">
    <property type="entry name" value="PIN_dom"/>
</dbReference>
<dbReference type="Pfam" id="PF01850">
    <property type="entry name" value="PIN"/>
    <property type="match status" value="1"/>
</dbReference>
<keyword evidence="3" id="KW-1185">Reference proteome</keyword>
<gene>
    <name evidence="2" type="ORF">ETSY2_17800</name>
</gene>
<protein>
    <recommendedName>
        <fullName evidence="1">PIN domain-containing protein</fullName>
    </recommendedName>
</protein>
<dbReference type="Gene3D" id="3.40.50.1010">
    <property type="entry name" value="5'-nuclease"/>
    <property type="match status" value="1"/>
</dbReference>
<dbReference type="CDD" id="cd09874">
    <property type="entry name" value="PIN_MT3492-like"/>
    <property type="match status" value="1"/>
</dbReference>
<dbReference type="HOGENOM" id="CLU_119496_1_2_7"/>
<dbReference type="AlphaFoldDB" id="W4M830"/>